<keyword evidence="1" id="KW-0732">Signal</keyword>
<dbReference type="Gene3D" id="3.90.226.10">
    <property type="entry name" value="2-enoyl-CoA Hydratase, Chain A, domain 1"/>
    <property type="match status" value="1"/>
</dbReference>
<dbReference type="InterPro" id="IPR005151">
    <property type="entry name" value="Tail-specific_protease"/>
</dbReference>
<keyword evidence="4" id="KW-1185">Reference proteome</keyword>
<protein>
    <submittedName>
        <fullName evidence="3">Peptidase family S41</fullName>
    </submittedName>
</protein>
<accession>A0A378RNW7</accession>
<dbReference type="InterPro" id="IPR029045">
    <property type="entry name" value="ClpP/crotonase-like_dom_sf"/>
</dbReference>
<gene>
    <name evidence="3" type="ORF">NCTC11179_00895</name>
</gene>
<dbReference type="Pfam" id="PF03572">
    <property type="entry name" value="Peptidase_S41"/>
    <property type="match status" value="1"/>
</dbReference>
<evidence type="ECO:0000259" key="2">
    <source>
        <dbReference type="Pfam" id="PF03572"/>
    </source>
</evidence>
<dbReference type="Proteomes" id="UP000255024">
    <property type="component" value="Unassembled WGS sequence"/>
</dbReference>
<name>A0A378RNW7_MYROD</name>
<feature type="domain" description="Tail specific protease" evidence="2">
    <location>
        <begin position="240"/>
        <end position="409"/>
    </location>
</feature>
<reference evidence="3 4" key="1">
    <citation type="submission" date="2018-06" db="EMBL/GenBank/DDBJ databases">
        <authorList>
            <consortium name="Pathogen Informatics"/>
            <person name="Doyle S."/>
        </authorList>
    </citation>
    <scope>NUCLEOTIDE SEQUENCE [LARGE SCALE GENOMIC DNA]</scope>
    <source>
        <strain evidence="3 4">NCTC11179</strain>
    </source>
</reference>
<proteinExistence type="predicted"/>
<dbReference type="GO" id="GO:0006508">
    <property type="term" value="P:proteolysis"/>
    <property type="evidence" value="ECO:0007669"/>
    <property type="project" value="InterPro"/>
</dbReference>
<dbReference type="AlphaFoldDB" id="A0A378RNW7"/>
<sequence length="486" mass="55921">MKKIKTALILGFFCHFCAFAQQDYDKLTKEGLLTDFDFMVKVIKEQHPNPFRFITEKEFDQKATVLRKKIEKEPTIENFYLSEPLSLIRDAHASLVPDPTLFDQVLKNMSFFPFKTTVYDNRVFINQYTKEIPEGAELITVNQIKVGDILNQIPNRVDGDIQASTQKEFSQYLSFRFPKATSFTLVYKEEANGSLKTVEVKSVDYERYNYNGRKAILPLNLLAYDTGIYGSLVDKDTYLLSIKSFNLSEEYAYYILNTIFTDIKTKNIKQVIIDIRDNAGGALSNIPLFYSFISREKHFKNIYKYATKVPTINVRENLIDENSKLLNNTDIIAYDNFMQQRFDKNESDGFYYGNNRLDESYVENYPQDKNAFTGNVILLQNNNTLSAAAYFAYMFELNERGPIAGQETQSCSNFTTAAWFLNYKLPHTASIVVLPRSEIFFNTVANKDAACRGVLPHFTISADQFQKGLQTVQDPELNLALELSKK</sequence>
<dbReference type="RefSeq" id="WP_115090309.1">
    <property type="nucleotide sequence ID" value="NZ_CP068107.1"/>
</dbReference>
<feature type="chain" id="PRO_5016762838" evidence="1">
    <location>
        <begin position="21"/>
        <end position="486"/>
    </location>
</feature>
<evidence type="ECO:0000256" key="1">
    <source>
        <dbReference type="SAM" id="SignalP"/>
    </source>
</evidence>
<feature type="signal peptide" evidence="1">
    <location>
        <begin position="1"/>
        <end position="20"/>
    </location>
</feature>
<dbReference type="GO" id="GO:0008236">
    <property type="term" value="F:serine-type peptidase activity"/>
    <property type="evidence" value="ECO:0007669"/>
    <property type="project" value="InterPro"/>
</dbReference>
<evidence type="ECO:0000313" key="3">
    <source>
        <dbReference type="EMBL" id="STZ27360.1"/>
    </source>
</evidence>
<organism evidence="3 4">
    <name type="scientific">Myroides odoratus</name>
    <name type="common">Flavobacterium odoratum</name>
    <dbReference type="NCBI Taxonomy" id="256"/>
    <lineage>
        <taxon>Bacteria</taxon>
        <taxon>Pseudomonadati</taxon>
        <taxon>Bacteroidota</taxon>
        <taxon>Flavobacteriia</taxon>
        <taxon>Flavobacteriales</taxon>
        <taxon>Flavobacteriaceae</taxon>
        <taxon>Myroides</taxon>
    </lineage>
</organism>
<dbReference type="EMBL" id="UGQL01000001">
    <property type="protein sequence ID" value="STZ27360.1"/>
    <property type="molecule type" value="Genomic_DNA"/>
</dbReference>
<dbReference type="SUPFAM" id="SSF52096">
    <property type="entry name" value="ClpP/crotonase"/>
    <property type="match status" value="1"/>
</dbReference>
<evidence type="ECO:0000313" key="4">
    <source>
        <dbReference type="Proteomes" id="UP000255024"/>
    </source>
</evidence>